<keyword evidence="5" id="KW-1185">Reference proteome</keyword>
<dbReference type="GeneID" id="105447408"/>
<keyword evidence="1" id="KW-0863">Zinc-finger</keyword>
<organism evidence="4 5">
    <name type="scientific">Strongylocentrotus purpuratus</name>
    <name type="common">Purple sea urchin</name>
    <dbReference type="NCBI Taxonomy" id="7668"/>
    <lineage>
        <taxon>Eukaryota</taxon>
        <taxon>Metazoa</taxon>
        <taxon>Echinodermata</taxon>
        <taxon>Eleutherozoa</taxon>
        <taxon>Echinozoa</taxon>
        <taxon>Echinoidea</taxon>
        <taxon>Euechinoidea</taxon>
        <taxon>Echinacea</taxon>
        <taxon>Camarodonta</taxon>
        <taxon>Echinidea</taxon>
        <taxon>Strongylocentrotidae</taxon>
        <taxon>Strongylocentrotus</taxon>
    </lineage>
</organism>
<protein>
    <recommendedName>
        <fullName evidence="3">B box-type domain-containing protein</fullName>
    </recommendedName>
</protein>
<reference evidence="4" key="2">
    <citation type="submission" date="2021-01" db="UniProtKB">
        <authorList>
            <consortium name="EnsemblMetazoa"/>
        </authorList>
    </citation>
    <scope>IDENTIFICATION</scope>
</reference>
<dbReference type="KEGG" id="spu:105447408"/>
<evidence type="ECO:0000259" key="3">
    <source>
        <dbReference type="PROSITE" id="PS50119"/>
    </source>
</evidence>
<dbReference type="Proteomes" id="UP000007110">
    <property type="component" value="Unassembled WGS sequence"/>
</dbReference>
<dbReference type="OMA" id="ICERENC"/>
<evidence type="ECO:0000256" key="2">
    <source>
        <dbReference type="SAM" id="Coils"/>
    </source>
</evidence>
<dbReference type="PANTHER" id="PTHR25462">
    <property type="entry name" value="BONUS, ISOFORM C-RELATED"/>
    <property type="match status" value="1"/>
</dbReference>
<dbReference type="InterPro" id="IPR047153">
    <property type="entry name" value="TRIM45/56/19-like"/>
</dbReference>
<name>A0A7M7HN27_STRPU</name>
<dbReference type="Pfam" id="PF00643">
    <property type="entry name" value="zf-B_box"/>
    <property type="match status" value="1"/>
</dbReference>
<proteinExistence type="predicted"/>
<evidence type="ECO:0000256" key="1">
    <source>
        <dbReference type="PROSITE-ProRule" id="PRU00024"/>
    </source>
</evidence>
<dbReference type="SUPFAM" id="SSF57845">
    <property type="entry name" value="B-box zinc-binding domain"/>
    <property type="match status" value="1"/>
</dbReference>
<dbReference type="InterPro" id="IPR000315">
    <property type="entry name" value="Znf_B-box"/>
</dbReference>
<dbReference type="CDD" id="cd19756">
    <property type="entry name" value="Bbox2"/>
    <property type="match status" value="1"/>
</dbReference>
<accession>A0A7M7HN27</accession>
<feature type="domain" description="B box-type" evidence="3">
    <location>
        <begin position="51"/>
        <end position="85"/>
    </location>
</feature>
<reference evidence="5" key="1">
    <citation type="submission" date="2015-02" db="EMBL/GenBank/DDBJ databases">
        <title>Genome sequencing for Strongylocentrotus purpuratus.</title>
        <authorList>
            <person name="Murali S."/>
            <person name="Liu Y."/>
            <person name="Vee V."/>
            <person name="English A."/>
            <person name="Wang M."/>
            <person name="Skinner E."/>
            <person name="Han Y."/>
            <person name="Muzny D.M."/>
            <person name="Worley K.C."/>
            <person name="Gibbs R.A."/>
        </authorList>
    </citation>
    <scope>NUCLEOTIDE SEQUENCE</scope>
</reference>
<evidence type="ECO:0000313" key="5">
    <source>
        <dbReference type="Proteomes" id="UP000007110"/>
    </source>
</evidence>
<dbReference type="AlphaFoldDB" id="A0A7M7HN27"/>
<keyword evidence="2" id="KW-0175">Coiled coil</keyword>
<dbReference type="RefSeq" id="XP_011683710.1">
    <property type="nucleotide sequence ID" value="XM_011685408.2"/>
</dbReference>
<dbReference type="SUPFAM" id="SSF75011">
    <property type="entry name" value="3-carboxy-cis,cis-mucoante lactonizing enzyme"/>
    <property type="match status" value="1"/>
</dbReference>
<dbReference type="GO" id="GO:0008270">
    <property type="term" value="F:zinc ion binding"/>
    <property type="evidence" value="ECO:0007669"/>
    <property type="project" value="UniProtKB-KW"/>
</dbReference>
<dbReference type="PROSITE" id="PS50119">
    <property type="entry name" value="ZF_BBOX"/>
    <property type="match status" value="1"/>
</dbReference>
<dbReference type="EnsemblMetazoa" id="XM_011685408">
    <property type="protein sequence ID" value="XP_011683710"/>
    <property type="gene ID" value="LOC105447408"/>
</dbReference>
<keyword evidence="1" id="KW-0479">Metal-binding</keyword>
<keyword evidence="1" id="KW-0862">Zinc</keyword>
<dbReference type="PANTHER" id="PTHR25462:SF296">
    <property type="entry name" value="MEIOTIC P26, ISOFORM F"/>
    <property type="match status" value="1"/>
</dbReference>
<sequence length="601" mass="68696">MAANFSSTEDICERENCQSVTDVTYYVKEKKKLCDDCASTEECIGKARKGRPNLYCEKHDGEEIKLYCTTHNVAVCQLCAMIDHHDPSCVRQDIEGAIMDSRAKINILKEKAKEKLELCRVYGDHIHQCRKDTNTYLQALKDEVDSVINEAVQTDKDKEKEDLAKINQEIDEKNQNLREEIQQINEKIRKNDEEREKRIELNRSYAEKRREPIDNKQQDLQTDIKNIAEEKERKISELEKAWQDKTKTTETTIQKLDTVLENDENVVKDGHHVKISVRGELKKPLNKGEVKQVTDTILGVRFVKGAGREKYDGRIDGYDGEWKLIDTINDKIKFPAVVGYLDECNVIITDRLSGSRHTYMLDINTKNSRRVITGRGTSLILSCALLNDDKIVCGKYSEGCTENSLTECISVYDRQWKHINDVTIPKNTTFDKTRVDVAVDQDGMIIAAEWVQSKIYVINPADGNIINTIACKDNIILRGVLSSGHIIARPSPPDHKLYIIDRQGAQREIPHSGVIQNACIDPMTDDLYVVTSDEEYKTCMIDQVMSGSDMKKRRVASFPLSTKLDNRKRYFKHSRVMMTSSGKLIASDADNILVFKNRFTL</sequence>
<feature type="coiled-coil region" evidence="2">
    <location>
        <begin position="137"/>
        <end position="248"/>
    </location>
</feature>
<dbReference type="InParanoid" id="A0A7M7HN27"/>
<evidence type="ECO:0000313" key="4">
    <source>
        <dbReference type="EnsemblMetazoa" id="XP_011683710"/>
    </source>
</evidence>
<dbReference type="Gene3D" id="3.30.160.60">
    <property type="entry name" value="Classic Zinc Finger"/>
    <property type="match status" value="1"/>
</dbReference>